<dbReference type="InterPro" id="IPR023404">
    <property type="entry name" value="rSAM_horseshoe"/>
</dbReference>
<dbReference type="InterPro" id="IPR023995">
    <property type="entry name" value="HemZ"/>
</dbReference>
<dbReference type="NCBIfam" id="TIGR03994">
    <property type="entry name" value="rSAM_HemZ"/>
    <property type="match status" value="1"/>
</dbReference>
<dbReference type="SUPFAM" id="SSF102114">
    <property type="entry name" value="Radical SAM enzymes"/>
    <property type="match status" value="1"/>
</dbReference>
<dbReference type="PROSITE" id="PS51918">
    <property type="entry name" value="RADICAL_SAM"/>
    <property type="match status" value="1"/>
</dbReference>
<dbReference type="STRING" id="1123382.SAMN02745221_01342"/>
<dbReference type="RefSeq" id="WP_073091889.1">
    <property type="nucleotide sequence ID" value="NZ_FQWY01000019.1"/>
</dbReference>
<dbReference type="Pfam" id="PF04055">
    <property type="entry name" value="Radical_SAM"/>
    <property type="match status" value="1"/>
</dbReference>
<dbReference type="GO" id="GO:0051539">
    <property type="term" value="F:4 iron, 4 sulfur cluster binding"/>
    <property type="evidence" value="ECO:0007669"/>
    <property type="project" value="TreeGrafter"/>
</dbReference>
<sequence length="492" mass="55727">MFIYMELAPENLYDYMHELVRMGYPDARVTMKFCPEAEVVIRIKSEEKKGGLFFTGEIEEGEKKTDFSHFYPLKSEDGHNEMHKIARIFIFELLFRHLGKKVNAYGILTGVRPVKLVHRLLDLNYDREKIESILKDEYLLTDDKAKILVEVACRNRPYLLTREEAYKLVSLYIGIPFCPTRCYYCSFPGAVLKDYALEIPPFMQALKYEIEGIGNFLRSQNIKVQTIYIGGGTPTVLSESDLENLFIVLHDNFILDNIAEITVEAGRPDTLTRSKLKILQGAGVNRVCINPQSMCDATLRAIGRNHDVKGVIQAYNDARAIGITNINMDVIIGLPGENLRQNMHTAREILSLEPENVTVHTLAVKRGAKMAEEGRKGTDAARIAEVSQGVAYFWETLTGAGYVPYYLYRQKYMQASMENTGFSKPGRFCLYNIQMIEERQTIIGLGGGAASKFVNPADWTLSSLYNPKNPQAYCDGVFALVNRKVDKLKCLN</sequence>
<dbReference type="GO" id="GO:0005737">
    <property type="term" value="C:cytoplasm"/>
    <property type="evidence" value="ECO:0007669"/>
    <property type="project" value="TreeGrafter"/>
</dbReference>
<dbReference type="Gene3D" id="3.80.30.20">
    <property type="entry name" value="tm_1862 like domain"/>
    <property type="match status" value="1"/>
</dbReference>
<dbReference type="InterPro" id="IPR034505">
    <property type="entry name" value="Coproporphyrinogen-III_oxidase"/>
</dbReference>
<feature type="domain" description="Radical SAM core" evidence="1">
    <location>
        <begin position="163"/>
        <end position="393"/>
    </location>
</feature>
<dbReference type="GO" id="GO:0003824">
    <property type="term" value="F:catalytic activity"/>
    <property type="evidence" value="ECO:0007669"/>
    <property type="project" value="InterPro"/>
</dbReference>
<keyword evidence="3" id="KW-1185">Reference proteome</keyword>
<name>A0A1M5P1T0_9FIRM</name>
<accession>A0A1M5P1T0</accession>
<dbReference type="PANTHER" id="PTHR13932">
    <property type="entry name" value="COPROPORPHYRINIGEN III OXIDASE"/>
    <property type="match status" value="1"/>
</dbReference>
<dbReference type="SFLD" id="SFLDF00310">
    <property type="entry name" value="oxygen-independent_coproporphy"/>
    <property type="match status" value="1"/>
</dbReference>
<dbReference type="Proteomes" id="UP000242329">
    <property type="component" value="Unassembled WGS sequence"/>
</dbReference>
<proteinExistence type="predicted"/>
<dbReference type="InterPro" id="IPR058240">
    <property type="entry name" value="rSAM_sf"/>
</dbReference>
<evidence type="ECO:0000313" key="2">
    <source>
        <dbReference type="EMBL" id="SHG95143.1"/>
    </source>
</evidence>
<dbReference type="InterPro" id="IPR006638">
    <property type="entry name" value="Elp3/MiaA/NifB-like_rSAM"/>
</dbReference>
<evidence type="ECO:0000259" key="1">
    <source>
        <dbReference type="PROSITE" id="PS51918"/>
    </source>
</evidence>
<dbReference type="CDD" id="cd01335">
    <property type="entry name" value="Radical_SAM"/>
    <property type="match status" value="1"/>
</dbReference>
<dbReference type="SFLD" id="SFLDG01065">
    <property type="entry name" value="anaerobic_coproporphyrinogen-I"/>
    <property type="match status" value="1"/>
</dbReference>
<dbReference type="GO" id="GO:0006779">
    <property type="term" value="P:porphyrin-containing compound biosynthetic process"/>
    <property type="evidence" value="ECO:0007669"/>
    <property type="project" value="TreeGrafter"/>
</dbReference>
<reference evidence="3" key="1">
    <citation type="submission" date="2016-11" db="EMBL/GenBank/DDBJ databases">
        <authorList>
            <person name="Varghese N."/>
            <person name="Submissions S."/>
        </authorList>
    </citation>
    <scope>NUCLEOTIDE SEQUENCE [LARGE SCALE GENOMIC DNA]</scope>
    <source>
        <strain evidence="3">DSM 11003</strain>
    </source>
</reference>
<organism evidence="2 3">
    <name type="scientific">Thermosyntropha lipolytica DSM 11003</name>
    <dbReference type="NCBI Taxonomy" id="1123382"/>
    <lineage>
        <taxon>Bacteria</taxon>
        <taxon>Bacillati</taxon>
        <taxon>Bacillota</taxon>
        <taxon>Clostridia</taxon>
        <taxon>Eubacteriales</taxon>
        <taxon>Syntrophomonadaceae</taxon>
        <taxon>Thermosyntropha</taxon>
    </lineage>
</organism>
<dbReference type="SFLD" id="SFLDS00029">
    <property type="entry name" value="Radical_SAM"/>
    <property type="match status" value="1"/>
</dbReference>
<evidence type="ECO:0000313" key="3">
    <source>
        <dbReference type="Proteomes" id="UP000242329"/>
    </source>
</evidence>
<dbReference type="InterPro" id="IPR007197">
    <property type="entry name" value="rSAM"/>
</dbReference>
<dbReference type="OrthoDB" id="9808022at2"/>
<dbReference type="AlphaFoldDB" id="A0A1M5P1T0"/>
<gene>
    <name evidence="2" type="ORF">SAMN02745221_01342</name>
</gene>
<protein>
    <submittedName>
        <fullName evidence="2">Oxygen-independent coproporphyrinogen-3 oxidase</fullName>
    </submittedName>
</protein>
<dbReference type="SMART" id="SM00729">
    <property type="entry name" value="Elp3"/>
    <property type="match status" value="1"/>
</dbReference>
<dbReference type="PANTHER" id="PTHR13932:SF1">
    <property type="entry name" value="OXYGEN-INDEPENDENT COPROPORPHYRINOGEN-III OXIDASE-LIKE PROTEIN HEMZ"/>
    <property type="match status" value="1"/>
</dbReference>
<dbReference type="EMBL" id="FQWY01000019">
    <property type="protein sequence ID" value="SHG95143.1"/>
    <property type="molecule type" value="Genomic_DNA"/>
</dbReference>